<keyword evidence="4" id="KW-0997">Cell inner membrane</keyword>
<evidence type="ECO:0000256" key="6">
    <source>
        <dbReference type="ARBA" id="ARBA00023136"/>
    </source>
</evidence>
<evidence type="ECO:0000256" key="2">
    <source>
        <dbReference type="ARBA" id="ARBA00022448"/>
    </source>
</evidence>
<dbReference type="Proteomes" id="UP001156641">
    <property type="component" value="Unassembled WGS sequence"/>
</dbReference>
<proteinExistence type="predicted"/>
<evidence type="ECO:0000256" key="3">
    <source>
        <dbReference type="ARBA" id="ARBA00022475"/>
    </source>
</evidence>
<evidence type="ECO:0000256" key="4">
    <source>
        <dbReference type="ARBA" id="ARBA00022519"/>
    </source>
</evidence>
<dbReference type="PANTHER" id="PTHR30024:SF7">
    <property type="entry name" value="NITRATE_NITRITE BINDING PROTEIN NRTA"/>
    <property type="match status" value="1"/>
</dbReference>
<evidence type="ECO:0000313" key="7">
    <source>
        <dbReference type="EMBL" id="GLR65762.1"/>
    </source>
</evidence>
<dbReference type="Pfam" id="PF13379">
    <property type="entry name" value="NMT1_2"/>
    <property type="match status" value="1"/>
</dbReference>
<keyword evidence="3" id="KW-1003">Cell membrane</keyword>
<dbReference type="CDD" id="cd13553">
    <property type="entry name" value="PBP2_NrtA_CpmA_like"/>
    <property type="match status" value="1"/>
</dbReference>
<dbReference type="Gene3D" id="3.40.190.10">
    <property type="entry name" value="Periplasmic binding protein-like II"/>
    <property type="match status" value="2"/>
</dbReference>
<keyword evidence="6" id="KW-0472">Membrane</keyword>
<comment type="caution">
    <text evidence="7">The sequence shown here is derived from an EMBL/GenBank/DDBJ whole genome shotgun (WGS) entry which is preliminary data.</text>
</comment>
<reference evidence="8" key="1">
    <citation type="journal article" date="2019" name="Int. J. Syst. Evol. Microbiol.">
        <title>The Global Catalogue of Microorganisms (GCM) 10K type strain sequencing project: providing services to taxonomists for standard genome sequencing and annotation.</title>
        <authorList>
            <consortium name="The Broad Institute Genomics Platform"/>
            <consortium name="The Broad Institute Genome Sequencing Center for Infectious Disease"/>
            <person name="Wu L."/>
            <person name="Ma J."/>
        </authorList>
    </citation>
    <scope>NUCLEOTIDE SEQUENCE [LARGE SCALE GENOMIC DNA]</scope>
    <source>
        <strain evidence="8">NBRC 112502</strain>
    </source>
</reference>
<evidence type="ECO:0000256" key="1">
    <source>
        <dbReference type="ARBA" id="ARBA00004308"/>
    </source>
</evidence>
<protein>
    <submittedName>
        <fullName evidence="7">Nitrate transporter component</fullName>
    </submittedName>
</protein>
<keyword evidence="2" id="KW-0813">Transport</keyword>
<name>A0ABQ6A299_9PROT</name>
<keyword evidence="5" id="KW-0732">Signal</keyword>
<dbReference type="RefSeq" id="WP_284256285.1">
    <property type="nucleotide sequence ID" value="NZ_BSOS01000007.1"/>
</dbReference>
<evidence type="ECO:0000313" key="8">
    <source>
        <dbReference type="Proteomes" id="UP001156641"/>
    </source>
</evidence>
<dbReference type="InterPro" id="IPR044527">
    <property type="entry name" value="NrtA/CpmA_ABC-bd_dom"/>
</dbReference>
<accession>A0ABQ6A299</accession>
<sequence>MMAETIRLGLLRLCDAAPVILADHEEMFAINSVRVSLSVEPSWANIADKLSYGLLDGAVMLPPLAMACAAGLRGRKTGLVVPMNLSTNGNAVTLASPLRDDFLSNGIAGVISGRRVRLAVVHGFSTHDLLLRYWLAAAGVNPEQDVEITVLPPAEMVSSLAAGAIDGFCAGAPWGQVAAHAGLGFMAVQSRDIWRDHPEKCLALRADLVARDPAGVNAMLKTLRKAGALCAAADKRGALAALLAQPEYLNLPAALIATALNPETGGPLFTQQYPDAAPASWFAQQMLRWQKAPPGSLDGALNLYRPDLFLAAGGTAPAAARENVTTTPDTATKQANNA</sequence>
<comment type="subcellular location">
    <subcellularLocation>
        <location evidence="1">Endomembrane system</location>
    </subcellularLocation>
</comment>
<gene>
    <name evidence="7" type="ORF">GCM10010909_04400</name>
</gene>
<dbReference type="SUPFAM" id="SSF53850">
    <property type="entry name" value="Periplasmic binding protein-like II"/>
    <property type="match status" value="1"/>
</dbReference>
<organism evidence="7 8">
    <name type="scientific">Acidocella aquatica</name>
    <dbReference type="NCBI Taxonomy" id="1922313"/>
    <lineage>
        <taxon>Bacteria</taxon>
        <taxon>Pseudomonadati</taxon>
        <taxon>Pseudomonadota</taxon>
        <taxon>Alphaproteobacteria</taxon>
        <taxon>Acetobacterales</taxon>
        <taxon>Acidocellaceae</taxon>
        <taxon>Acidocella</taxon>
    </lineage>
</organism>
<dbReference type="PANTHER" id="PTHR30024">
    <property type="entry name" value="ALIPHATIC SULFONATES-BINDING PROTEIN-RELATED"/>
    <property type="match status" value="1"/>
</dbReference>
<dbReference type="EMBL" id="BSOS01000007">
    <property type="protein sequence ID" value="GLR65762.1"/>
    <property type="molecule type" value="Genomic_DNA"/>
</dbReference>
<keyword evidence="8" id="KW-1185">Reference proteome</keyword>
<evidence type="ECO:0000256" key="5">
    <source>
        <dbReference type="ARBA" id="ARBA00022729"/>
    </source>
</evidence>